<keyword evidence="1" id="KW-0732">Signal</keyword>
<accession>A0A9P6H237</accession>
<sequence>MWALIRASTYLNWAPGLSLACSFVSGDFSPSGNLTQTPVITLEFDARCNRPLTLASLSSSSWFSLKTLSRR</sequence>
<dbReference type="Proteomes" id="UP000736335">
    <property type="component" value="Unassembled WGS sequence"/>
</dbReference>
<reference evidence="2" key="1">
    <citation type="journal article" date="2020" name="Nat. Commun.">
        <title>Large-scale genome sequencing of mycorrhizal fungi provides insights into the early evolution of symbiotic traits.</title>
        <authorList>
            <person name="Miyauchi S."/>
            <person name="Kiss E."/>
            <person name="Kuo A."/>
            <person name="Drula E."/>
            <person name="Kohler A."/>
            <person name="Sanchez-Garcia M."/>
            <person name="Morin E."/>
            <person name="Andreopoulos B."/>
            <person name="Barry K.W."/>
            <person name="Bonito G."/>
            <person name="Buee M."/>
            <person name="Carver A."/>
            <person name="Chen C."/>
            <person name="Cichocki N."/>
            <person name="Clum A."/>
            <person name="Culley D."/>
            <person name="Crous P.W."/>
            <person name="Fauchery L."/>
            <person name="Girlanda M."/>
            <person name="Hayes R.D."/>
            <person name="Keri Z."/>
            <person name="LaButti K."/>
            <person name="Lipzen A."/>
            <person name="Lombard V."/>
            <person name="Magnuson J."/>
            <person name="Maillard F."/>
            <person name="Murat C."/>
            <person name="Nolan M."/>
            <person name="Ohm R.A."/>
            <person name="Pangilinan J."/>
            <person name="Pereira M.F."/>
            <person name="Perotto S."/>
            <person name="Peter M."/>
            <person name="Pfister S."/>
            <person name="Riley R."/>
            <person name="Sitrit Y."/>
            <person name="Stielow J.B."/>
            <person name="Szollosi G."/>
            <person name="Zifcakova L."/>
            <person name="Stursova M."/>
            <person name="Spatafora J.W."/>
            <person name="Tedersoo L."/>
            <person name="Vaario L.M."/>
            <person name="Yamada A."/>
            <person name="Yan M."/>
            <person name="Wang P."/>
            <person name="Xu J."/>
            <person name="Bruns T."/>
            <person name="Baldrian P."/>
            <person name="Vilgalys R."/>
            <person name="Dunand C."/>
            <person name="Henrissat B."/>
            <person name="Grigoriev I.V."/>
            <person name="Hibbett D."/>
            <person name="Nagy L.G."/>
            <person name="Martin F.M."/>
        </authorList>
    </citation>
    <scope>NUCLEOTIDE SEQUENCE</scope>
    <source>
        <strain evidence="2">UH-Tt-Lm1</strain>
    </source>
</reference>
<keyword evidence="3" id="KW-1185">Reference proteome</keyword>
<dbReference type="EMBL" id="WIUZ02000035">
    <property type="protein sequence ID" value="KAF9777506.1"/>
    <property type="molecule type" value="Genomic_DNA"/>
</dbReference>
<evidence type="ECO:0000313" key="3">
    <source>
        <dbReference type="Proteomes" id="UP000736335"/>
    </source>
</evidence>
<evidence type="ECO:0000313" key="2">
    <source>
        <dbReference type="EMBL" id="KAF9777506.1"/>
    </source>
</evidence>
<comment type="caution">
    <text evidence="2">The sequence shown here is derived from an EMBL/GenBank/DDBJ whole genome shotgun (WGS) entry which is preliminary data.</text>
</comment>
<evidence type="ECO:0000256" key="1">
    <source>
        <dbReference type="SAM" id="SignalP"/>
    </source>
</evidence>
<organism evidence="2 3">
    <name type="scientific">Thelephora terrestris</name>
    <dbReference type="NCBI Taxonomy" id="56493"/>
    <lineage>
        <taxon>Eukaryota</taxon>
        <taxon>Fungi</taxon>
        <taxon>Dikarya</taxon>
        <taxon>Basidiomycota</taxon>
        <taxon>Agaricomycotina</taxon>
        <taxon>Agaricomycetes</taxon>
        <taxon>Thelephorales</taxon>
        <taxon>Thelephoraceae</taxon>
        <taxon>Thelephora</taxon>
    </lineage>
</organism>
<feature type="chain" id="PRO_5040415622" description="Secreted protein" evidence="1">
    <location>
        <begin position="21"/>
        <end position="71"/>
    </location>
</feature>
<dbReference type="PROSITE" id="PS51257">
    <property type="entry name" value="PROKAR_LIPOPROTEIN"/>
    <property type="match status" value="1"/>
</dbReference>
<dbReference type="AlphaFoldDB" id="A0A9P6H237"/>
<evidence type="ECO:0008006" key="4">
    <source>
        <dbReference type="Google" id="ProtNLM"/>
    </source>
</evidence>
<protein>
    <recommendedName>
        <fullName evidence="4">Secreted protein</fullName>
    </recommendedName>
</protein>
<gene>
    <name evidence="2" type="ORF">BJ322DRAFT_1096466</name>
</gene>
<reference evidence="2" key="2">
    <citation type="submission" date="2020-11" db="EMBL/GenBank/DDBJ databases">
        <authorList>
            <consortium name="DOE Joint Genome Institute"/>
            <person name="Kuo A."/>
            <person name="Miyauchi S."/>
            <person name="Kiss E."/>
            <person name="Drula E."/>
            <person name="Kohler A."/>
            <person name="Sanchez-Garcia M."/>
            <person name="Andreopoulos B."/>
            <person name="Barry K.W."/>
            <person name="Bonito G."/>
            <person name="Buee M."/>
            <person name="Carver A."/>
            <person name="Chen C."/>
            <person name="Cichocki N."/>
            <person name="Clum A."/>
            <person name="Culley D."/>
            <person name="Crous P.W."/>
            <person name="Fauchery L."/>
            <person name="Girlanda M."/>
            <person name="Hayes R."/>
            <person name="Keri Z."/>
            <person name="Labutti K."/>
            <person name="Lipzen A."/>
            <person name="Lombard V."/>
            <person name="Magnuson J."/>
            <person name="Maillard F."/>
            <person name="Morin E."/>
            <person name="Murat C."/>
            <person name="Nolan M."/>
            <person name="Ohm R."/>
            <person name="Pangilinan J."/>
            <person name="Pereira M."/>
            <person name="Perotto S."/>
            <person name="Peter M."/>
            <person name="Riley R."/>
            <person name="Sitrit Y."/>
            <person name="Stielow B."/>
            <person name="Szollosi G."/>
            <person name="Zifcakova L."/>
            <person name="Stursova M."/>
            <person name="Spatafora J.W."/>
            <person name="Tedersoo L."/>
            <person name="Vaario L.-M."/>
            <person name="Yamada A."/>
            <person name="Yan M."/>
            <person name="Wang P."/>
            <person name="Xu J."/>
            <person name="Bruns T."/>
            <person name="Baldrian P."/>
            <person name="Vilgalys R."/>
            <person name="Henrissat B."/>
            <person name="Grigoriev I.V."/>
            <person name="Hibbett D."/>
            <person name="Nagy L.G."/>
            <person name="Martin F.M."/>
        </authorList>
    </citation>
    <scope>NUCLEOTIDE SEQUENCE</scope>
    <source>
        <strain evidence="2">UH-Tt-Lm1</strain>
    </source>
</reference>
<name>A0A9P6H237_9AGAM</name>
<feature type="signal peptide" evidence="1">
    <location>
        <begin position="1"/>
        <end position="20"/>
    </location>
</feature>
<proteinExistence type="predicted"/>